<dbReference type="STRING" id="28092.WM40_24995"/>
<dbReference type="RefSeq" id="WP_046154333.1">
    <property type="nucleotide sequence ID" value="NZ_CADFGU010000001.1"/>
</dbReference>
<evidence type="ECO:0000313" key="2">
    <source>
        <dbReference type="Proteomes" id="UP000033618"/>
    </source>
</evidence>
<sequence>MNNKQLAQALRAISLDALPIKDRAAVLNAAEALDIGDSKPVADEREAFERAYREKFPNMTQYRFQLEMRKWVADNLIEKEKEGIA</sequence>
<proteinExistence type="predicted"/>
<organism evidence="1 2">
    <name type="scientific">Robbsia andropogonis</name>
    <dbReference type="NCBI Taxonomy" id="28092"/>
    <lineage>
        <taxon>Bacteria</taxon>
        <taxon>Pseudomonadati</taxon>
        <taxon>Pseudomonadota</taxon>
        <taxon>Betaproteobacteria</taxon>
        <taxon>Burkholderiales</taxon>
        <taxon>Burkholderiaceae</taxon>
        <taxon>Robbsia</taxon>
    </lineage>
</organism>
<evidence type="ECO:0000313" key="1">
    <source>
        <dbReference type="EMBL" id="KKB61131.1"/>
    </source>
</evidence>
<name>A0A0F5JTI3_9BURK</name>
<comment type="caution">
    <text evidence="1">The sequence shown here is derived from an EMBL/GenBank/DDBJ whole genome shotgun (WGS) entry which is preliminary data.</text>
</comment>
<dbReference type="Proteomes" id="UP000033618">
    <property type="component" value="Unassembled WGS sequence"/>
</dbReference>
<protein>
    <submittedName>
        <fullName evidence="1">Uncharacterized protein</fullName>
    </submittedName>
</protein>
<gene>
    <name evidence="1" type="ORF">WM40_24995</name>
</gene>
<dbReference type="AlphaFoldDB" id="A0A0F5JTI3"/>
<reference evidence="1 2" key="1">
    <citation type="submission" date="2015-03" db="EMBL/GenBank/DDBJ databases">
        <title>Draft Genome Sequence of Burkholderia andropogonis type strain ICMP2807, isolated from Sorghum bicolor.</title>
        <authorList>
            <person name="Lopes-Santos L."/>
            <person name="Castro D.B."/>
            <person name="Ottoboni L.M."/>
            <person name="Park D."/>
            <person name="Weirc B.S."/>
            <person name="Destefano S.A."/>
        </authorList>
    </citation>
    <scope>NUCLEOTIDE SEQUENCE [LARGE SCALE GENOMIC DNA]</scope>
    <source>
        <strain evidence="1 2">ICMP2807</strain>
    </source>
</reference>
<accession>A0A0F5JTI3</accession>
<keyword evidence="2" id="KW-1185">Reference proteome</keyword>
<dbReference type="PATRIC" id="fig|28092.6.peg.5901"/>
<dbReference type="EMBL" id="LAQU01000068">
    <property type="protein sequence ID" value="KKB61131.1"/>
    <property type="molecule type" value="Genomic_DNA"/>
</dbReference>